<accession>A0AAP9Y7C6</accession>
<organism evidence="2 3">
    <name type="scientific">Schaalia meyeri</name>
    <dbReference type="NCBI Taxonomy" id="52773"/>
    <lineage>
        <taxon>Bacteria</taxon>
        <taxon>Bacillati</taxon>
        <taxon>Actinomycetota</taxon>
        <taxon>Actinomycetes</taxon>
        <taxon>Actinomycetales</taxon>
        <taxon>Actinomycetaceae</taxon>
        <taxon>Schaalia</taxon>
    </lineage>
</organism>
<dbReference type="PROSITE" id="PS51257">
    <property type="entry name" value="PROKAR_LIPOPROTEIN"/>
    <property type="match status" value="1"/>
</dbReference>
<evidence type="ECO:0008006" key="4">
    <source>
        <dbReference type="Google" id="ProtNLM"/>
    </source>
</evidence>
<dbReference type="KEGG" id="amy:ADJ76_04825"/>
<reference evidence="2 3" key="1">
    <citation type="submission" date="2020-12" db="EMBL/GenBank/DDBJ databases">
        <title>FDA dAtabase for Regulatory Grade micrObial Sequences (FDA-ARGOS): Supporting development and validation of Infectious Disease Dx tests.</title>
        <authorList>
            <person name="Sproer C."/>
            <person name="Gronow S."/>
            <person name="Severitt S."/>
            <person name="Schroder I."/>
            <person name="Tallon L."/>
            <person name="Sadzewicz L."/>
            <person name="Zhao X."/>
            <person name="Boylan J."/>
            <person name="Ott S."/>
            <person name="Bowen H."/>
            <person name="Vavikolanu K."/>
            <person name="Mehta A."/>
            <person name="Aluvathingal J."/>
            <person name="Nadendla S."/>
            <person name="Lowell S."/>
            <person name="Myers T."/>
            <person name="Yan Y."/>
            <person name="Sichtig H."/>
        </authorList>
    </citation>
    <scope>NUCLEOTIDE SEQUENCE [LARGE SCALE GENOMIC DNA]</scope>
    <source>
        <strain evidence="2 3">FDAARGOS_985</strain>
    </source>
</reference>
<dbReference type="Proteomes" id="UP000595220">
    <property type="component" value="Chromosome"/>
</dbReference>
<keyword evidence="3" id="KW-1185">Reference proteome</keyword>
<dbReference type="EMBL" id="CP066065">
    <property type="protein sequence ID" value="QQC44144.1"/>
    <property type="molecule type" value="Genomic_DNA"/>
</dbReference>
<feature type="chain" id="PRO_5043042241" description="Lipoprotein" evidence="1">
    <location>
        <begin position="22"/>
        <end position="185"/>
    </location>
</feature>
<dbReference type="AlphaFoldDB" id="A0AAP9Y7C6"/>
<sequence length="185" mass="20791">MKLLFRTLVPLVIVAALSAACYPFVPRKPKVHLPHDPRFAEFTYETDDELKVQERIDSFNERMPELGATEGHVVVAHFRDGASWQPTPDRQFWLTGVATVPDTTIAMLVDDNIGESSLLPGIHPDLYQYVPEECSFTTVDPDVANKVLDTARNEFYSEWGSFEIREFVFSADCNLILVTGDGLQG</sequence>
<name>A0AAP9Y7C6_9ACTO</name>
<dbReference type="RefSeq" id="WP_050695025.1">
    <property type="nucleotide sequence ID" value="NZ_CP012072.1"/>
</dbReference>
<keyword evidence="1" id="KW-0732">Signal</keyword>
<evidence type="ECO:0000256" key="1">
    <source>
        <dbReference type="SAM" id="SignalP"/>
    </source>
</evidence>
<protein>
    <recommendedName>
        <fullName evidence="4">Lipoprotein</fullName>
    </recommendedName>
</protein>
<proteinExistence type="predicted"/>
<evidence type="ECO:0000313" key="3">
    <source>
        <dbReference type="Proteomes" id="UP000595220"/>
    </source>
</evidence>
<evidence type="ECO:0000313" key="2">
    <source>
        <dbReference type="EMBL" id="QQC44144.1"/>
    </source>
</evidence>
<gene>
    <name evidence="2" type="ORF">I6H42_01600</name>
</gene>
<feature type="signal peptide" evidence="1">
    <location>
        <begin position="1"/>
        <end position="21"/>
    </location>
</feature>